<dbReference type="SMART" id="SM00980">
    <property type="entry name" value="THAP"/>
    <property type="match status" value="1"/>
</dbReference>
<dbReference type="Pfam" id="PF00096">
    <property type="entry name" value="zf-C2H2"/>
    <property type="match status" value="2"/>
</dbReference>
<evidence type="ECO:0000256" key="8">
    <source>
        <dbReference type="PROSITE-ProRule" id="PRU01263"/>
    </source>
</evidence>
<proteinExistence type="predicted"/>
<organism evidence="13">
    <name type="scientific">Culicoides sonorensis</name>
    <name type="common">Biting midge</name>
    <dbReference type="NCBI Taxonomy" id="179676"/>
    <lineage>
        <taxon>Eukaryota</taxon>
        <taxon>Metazoa</taxon>
        <taxon>Ecdysozoa</taxon>
        <taxon>Arthropoda</taxon>
        <taxon>Hexapoda</taxon>
        <taxon>Insecta</taxon>
        <taxon>Pterygota</taxon>
        <taxon>Neoptera</taxon>
        <taxon>Endopterygota</taxon>
        <taxon>Diptera</taxon>
        <taxon>Nematocera</taxon>
        <taxon>Chironomoidea</taxon>
        <taxon>Ceratopogonidae</taxon>
        <taxon>Ceratopogoninae</taxon>
        <taxon>Culicoides</taxon>
        <taxon>Monoculicoides</taxon>
    </lineage>
</organism>
<evidence type="ECO:0000259" key="10">
    <source>
        <dbReference type="PROSITE" id="PS50157"/>
    </source>
</evidence>
<dbReference type="PROSITE" id="PS50950">
    <property type="entry name" value="ZF_THAP"/>
    <property type="match status" value="1"/>
</dbReference>
<evidence type="ECO:0000256" key="4">
    <source>
        <dbReference type="ARBA" id="ARBA00022833"/>
    </source>
</evidence>
<feature type="domain" description="THAP-type" evidence="11">
    <location>
        <begin position="1"/>
        <end position="80"/>
    </location>
</feature>
<keyword evidence="5 7" id="KW-0238">DNA-binding</keyword>
<dbReference type="PROSITE" id="PS51915">
    <property type="entry name" value="ZAD"/>
    <property type="match status" value="1"/>
</dbReference>
<protein>
    <submittedName>
        <fullName evidence="13">CSON015426 protein</fullName>
    </submittedName>
</protein>
<dbReference type="InterPro" id="IPR036236">
    <property type="entry name" value="Znf_C2H2_sf"/>
</dbReference>
<feature type="binding site" evidence="8">
    <location>
        <position position="215"/>
    </location>
    <ligand>
        <name>Zn(2+)</name>
        <dbReference type="ChEBI" id="CHEBI:29105"/>
    </ligand>
</feature>
<evidence type="ECO:0000256" key="3">
    <source>
        <dbReference type="ARBA" id="ARBA00022771"/>
    </source>
</evidence>
<reference evidence="13" key="1">
    <citation type="submission" date="2018-07" db="EMBL/GenBank/DDBJ databases">
        <authorList>
            <person name="Quirk P.G."/>
            <person name="Krulwich T.A."/>
        </authorList>
    </citation>
    <scope>NUCLEOTIDE SEQUENCE</scope>
</reference>
<dbReference type="Gene3D" id="3.30.160.60">
    <property type="entry name" value="Classic Zinc Finger"/>
    <property type="match status" value="4"/>
</dbReference>
<keyword evidence="4 8" id="KW-0862">Zinc</keyword>
<feature type="region of interest" description="Disordered" evidence="9">
    <location>
        <begin position="80"/>
        <end position="106"/>
    </location>
</feature>
<evidence type="ECO:0000259" key="11">
    <source>
        <dbReference type="PROSITE" id="PS50950"/>
    </source>
</evidence>
<dbReference type="GO" id="GO:0000977">
    <property type="term" value="F:RNA polymerase II transcription regulatory region sequence-specific DNA binding"/>
    <property type="evidence" value="ECO:0007669"/>
    <property type="project" value="TreeGrafter"/>
</dbReference>
<feature type="domain" description="C2H2-type" evidence="10">
    <location>
        <begin position="713"/>
        <end position="742"/>
    </location>
</feature>
<sequence length="800" mass="93268">MPSSCVVASCINKYNHEQDVSFHKFPSDQILCQKWIEFSGRTDWRPTRWSSICSRHFEKNCFKKFLMRKCLRPDAIPTLAKDGKEQSGNKSCERNDSLDVSTPKESIRKKRKFPEFEESNSEVNEEEVITTEYDDETPENDYVDQLTQEENDETVLEDEADLERLVVTLCRLCAGTFELKQLVSYSSFLNLIIKCFPTLNLENYEYFPKQICTDCREKLISFSIFIDKTMAAQNYLTDKLVHNLPNISENFFDNKKIMPRIKQEPIVVIKEEKIDKKIEFCGKTKGTLHGLKDKITFKDSKHCEIIKIVNLNTPLIDLKNNLQPSSPQRNFAEAQININQSNLHQKRVTTPHVKALDDDIEILSPTPMKVEEIIEGDDIEEIHMEPQIPLKVDHNYSRSPYTGKIEILEERVFKTEITEPTLFGSITSGSDDTNYELNRLCSICNFIFDSSQALKQHNLDNHSESISSSRKENFRVCTLCNTGFRSIYTYLQHKQELHGKKRIFVDCRHCGKIFISRKILMKHIKFSCSVKFKNSHKKSINFTREEIVEEVLDTEQRNKSSGQETNSSGENLNMRQMIEEASQEDYLYVDEPLNKDIVEKVCINRSNHCTTLSKTCQKCGRLFSSNNLMLMHQRNHRPSHEWDKKCRFCEKIFDQSNDLNWHVRHTCTGVKELKMNIPSTSHTFYACSICGISVSSLWSLKNHENIHTKKITYKCKYPNCNKSFISKQNLAQHNMSHSEERNYKCHLCTRSYKRPNGLNQHINSFHLNLKPHICSICKKSYSLKSDMLRCKHSLLKYLKT</sequence>
<name>A0A336LPT7_CULSO</name>
<accession>A0A336LPT7</accession>
<dbReference type="VEuPathDB" id="VectorBase:CSON015426"/>
<dbReference type="InterPro" id="IPR013087">
    <property type="entry name" value="Znf_C2H2_type"/>
</dbReference>
<dbReference type="SMART" id="SM00692">
    <property type="entry name" value="DM3"/>
    <property type="match status" value="1"/>
</dbReference>
<dbReference type="PROSITE" id="PS00028">
    <property type="entry name" value="ZINC_FINGER_C2H2_1"/>
    <property type="match status" value="6"/>
</dbReference>
<dbReference type="Pfam" id="PF05485">
    <property type="entry name" value="THAP"/>
    <property type="match status" value="1"/>
</dbReference>
<keyword evidence="1 8" id="KW-0479">Metal-binding</keyword>
<dbReference type="SUPFAM" id="SSF57716">
    <property type="entry name" value="Glucocorticoid receptor-like (DNA-binding domain)"/>
    <property type="match status" value="2"/>
</dbReference>
<evidence type="ECO:0000256" key="1">
    <source>
        <dbReference type="ARBA" id="ARBA00022723"/>
    </source>
</evidence>
<feature type="domain" description="C2H2-type" evidence="10">
    <location>
        <begin position="685"/>
        <end position="712"/>
    </location>
</feature>
<feature type="region of interest" description="Disordered" evidence="9">
    <location>
        <begin position="553"/>
        <end position="572"/>
    </location>
</feature>
<feature type="binding site" evidence="8">
    <location>
        <position position="170"/>
    </location>
    <ligand>
        <name>Zn(2+)</name>
        <dbReference type="ChEBI" id="CHEBI:29105"/>
    </ligand>
</feature>
<dbReference type="OMA" id="KFQFCDF"/>
<dbReference type="SMART" id="SM00355">
    <property type="entry name" value="ZnF_C2H2"/>
    <property type="match status" value="8"/>
</dbReference>
<evidence type="ECO:0000256" key="9">
    <source>
        <dbReference type="SAM" id="MobiDB-lite"/>
    </source>
</evidence>
<feature type="domain" description="C2H2-type" evidence="10">
    <location>
        <begin position="644"/>
        <end position="672"/>
    </location>
</feature>
<gene>
    <name evidence="13" type="primary">CSON015426</name>
</gene>
<evidence type="ECO:0000259" key="12">
    <source>
        <dbReference type="PROSITE" id="PS51915"/>
    </source>
</evidence>
<dbReference type="SMART" id="SM00868">
    <property type="entry name" value="zf-AD"/>
    <property type="match status" value="2"/>
</dbReference>
<feature type="binding site" evidence="8">
    <location>
        <position position="173"/>
    </location>
    <ligand>
        <name>Zn(2+)</name>
        <dbReference type="ChEBI" id="CHEBI:29105"/>
    </ligand>
</feature>
<evidence type="ECO:0000256" key="7">
    <source>
        <dbReference type="PROSITE-ProRule" id="PRU00309"/>
    </source>
</evidence>
<evidence type="ECO:0000256" key="5">
    <source>
        <dbReference type="ARBA" id="ARBA00023125"/>
    </source>
</evidence>
<feature type="domain" description="ZAD" evidence="12">
    <location>
        <begin position="168"/>
        <end position="239"/>
    </location>
</feature>
<keyword evidence="2" id="KW-0677">Repeat</keyword>
<feature type="binding site" evidence="8">
    <location>
        <position position="212"/>
    </location>
    <ligand>
        <name>Zn(2+)</name>
        <dbReference type="ChEBI" id="CHEBI:29105"/>
    </ligand>
</feature>
<evidence type="ECO:0000256" key="2">
    <source>
        <dbReference type="ARBA" id="ARBA00022737"/>
    </source>
</evidence>
<feature type="domain" description="C2H2-type" evidence="10">
    <location>
        <begin position="743"/>
        <end position="771"/>
    </location>
</feature>
<dbReference type="EMBL" id="UFQT01000097">
    <property type="protein sequence ID" value="SSX19805.1"/>
    <property type="molecule type" value="Genomic_DNA"/>
</dbReference>
<dbReference type="GO" id="GO:0008270">
    <property type="term" value="F:zinc ion binding"/>
    <property type="evidence" value="ECO:0007669"/>
    <property type="project" value="UniProtKB-UniRule"/>
</dbReference>
<dbReference type="GO" id="GO:0005634">
    <property type="term" value="C:nucleus"/>
    <property type="evidence" value="ECO:0007669"/>
    <property type="project" value="InterPro"/>
</dbReference>
<dbReference type="SUPFAM" id="SSF57667">
    <property type="entry name" value="beta-beta-alpha zinc fingers"/>
    <property type="match status" value="4"/>
</dbReference>
<dbReference type="PANTHER" id="PTHR24379:SF127">
    <property type="entry name" value="BLOODY FINGERS-RELATED"/>
    <property type="match status" value="1"/>
</dbReference>
<dbReference type="InterPro" id="IPR012934">
    <property type="entry name" value="Znf_AD"/>
</dbReference>
<evidence type="ECO:0000256" key="6">
    <source>
        <dbReference type="PROSITE-ProRule" id="PRU00042"/>
    </source>
</evidence>
<feature type="domain" description="C2H2-type" evidence="10">
    <location>
        <begin position="614"/>
        <end position="645"/>
    </location>
</feature>
<dbReference type="PROSITE" id="PS50157">
    <property type="entry name" value="ZINC_FINGER_C2H2_2"/>
    <property type="match status" value="5"/>
</dbReference>
<dbReference type="GO" id="GO:0000981">
    <property type="term" value="F:DNA-binding transcription factor activity, RNA polymerase II-specific"/>
    <property type="evidence" value="ECO:0007669"/>
    <property type="project" value="TreeGrafter"/>
</dbReference>
<dbReference type="AlphaFoldDB" id="A0A336LPT7"/>
<keyword evidence="3 6" id="KW-0863">Zinc-finger</keyword>
<feature type="compositionally biased region" description="Basic and acidic residues" evidence="9">
    <location>
        <begin position="81"/>
        <end position="97"/>
    </location>
</feature>
<dbReference type="InterPro" id="IPR006612">
    <property type="entry name" value="THAP_Znf"/>
</dbReference>
<evidence type="ECO:0000313" key="13">
    <source>
        <dbReference type="EMBL" id="SSX19805.1"/>
    </source>
</evidence>
<feature type="compositionally biased region" description="Polar residues" evidence="9">
    <location>
        <begin position="559"/>
        <end position="572"/>
    </location>
</feature>
<dbReference type="PANTHER" id="PTHR24379">
    <property type="entry name" value="KRAB AND ZINC FINGER DOMAIN-CONTAINING"/>
    <property type="match status" value="1"/>
</dbReference>